<dbReference type="InterPro" id="IPR000835">
    <property type="entry name" value="HTH_MarR-typ"/>
</dbReference>
<dbReference type="InterPro" id="IPR039422">
    <property type="entry name" value="MarR/SlyA-like"/>
</dbReference>
<dbReference type="Gene3D" id="1.10.10.10">
    <property type="entry name" value="Winged helix-like DNA-binding domain superfamily/Winged helix DNA-binding domain"/>
    <property type="match status" value="1"/>
</dbReference>
<dbReference type="PROSITE" id="PS01117">
    <property type="entry name" value="HTH_MARR_1"/>
    <property type="match status" value="1"/>
</dbReference>
<comment type="caution">
    <text evidence="5">The sequence shown here is derived from an EMBL/GenBank/DDBJ whole genome shotgun (WGS) entry which is preliminary data.</text>
</comment>
<dbReference type="PROSITE" id="PS50995">
    <property type="entry name" value="HTH_MARR_2"/>
    <property type="match status" value="1"/>
</dbReference>
<protein>
    <submittedName>
        <fullName evidence="5">MarR family transcriptional regulator</fullName>
    </submittedName>
</protein>
<dbReference type="SUPFAM" id="SSF46785">
    <property type="entry name" value="Winged helix' DNA-binding domain"/>
    <property type="match status" value="1"/>
</dbReference>
<proteinExistence type="predicted"/>
<dbReference type="InterPro" id="IPR036390">
    <property type="entry name" value="WH_DNA-bd_sf"/>
</dbReference>
<evidence type="ECO:0000259" key="4">
    <source>
        <dbReference type="PROSITE" id="PS50995"/>
    </source>
</evidence>
<dbReference type="EMBL" id="JAGSNF010000021">
    <property type="protein sequence ID" value="MBR7744554.1"/>
    <property type="molecule type" value="Genomic_DNA"/>
</dbReference>
<evidence type="ECO:0000256" key="1">
    <source>
        <dbReference type="ARBA" id="ARBA00023015"/>
    </source>
</evidence>
<dbReference type="GO" id="GO:0003700">
    <property type="term" value="F:DNA-binding transcription factor activity"/>
    <property type="evidence" value="ECO:0007669"/>
    <property type="project" value="InterPro"/>
</dbReference>
<dbReference type="PANTHER" id="PTHR33164:SF43">
    <property type="entry name" value="HTH-TYPE TRANSCRIPTIONAL REPRESSOR YETL"/>
    <property type="match status" value="1"/>
</dbReference>
<dbReference type="GO" id="GO:0003677">
    <property type="term" value="F:DNA binding"/>
    <property type="evidence" value="ECO:0007669"/>
    <property type="project" value="UniProtKB-KW"/>
</dbReference>
<dbReference type="PRINTS" id="PR00598">
    <property type="entry name" value="HTHMARR"/>
</dbReference>
<dbReference type="InterPro" id="IPR036388">
    <property type="entry name" value="WH-like_DNA-bd_sf"/>
</dbReference>
<dbReference type="Proteomes" id="UP000677016">
    <property type="component" value="Unassembled WGS sequence"/>
</dbReference>
<keyword evidence="6" id="KW-1185">Reference proteome</keyword>
<accession>A0A941D9F5</accession>
<evidence type="ECO:0000256" key="2">
    <source>
        <dbReference type="ARBA" id="ARBA00023125"/>
    </source>
</evidence>
<gene>
    <name evidence="5" type="ORF">KC207_14760</name>
</gene>
<dbReference type="Pfam" id="PF12802">
    <property type="entry name" value="MarR_2"/>
    <property type="match status" value="1"/>
</dbReference>
<dbReference type="GO" id="GO:0006950">
    <property type="term" value="P:response to stress"/>
    <property type="evidence" value="ECO:0007669"/>
    <property type="project" value="TreeGrafter"/>
</dbReference>
<sequence length="147" mass="15810">MARVVPSWEGSSTLDALQELVEVAGRLPQEVARQAGLSTSELHALRHLSSSPMGPVDLARALGVTSAASSGVVDRLAGRGHVERRPHPQDRRRTEVVITDAGRLEVARRLAPMFEGLARTDAALSPAEREVVERFLRGATAAMRSLT</sequence>
<organism evidence="5 6">
    <name type="scientific">Phycicoccus avicenniae</name>
    <dbReference type="NCBI Taxonomy" id="2828860"/>
    <lineage>
        <taxon>Bacteria</taxon>
        <taxon>Bacillati</taxon>
        <taxon>Actinomycetota</taxon>
        <taxon>Actinomycetes</taxon>
        <taxon>Micrococcales</taxon>
        <taxon>Intrasporangiaceae</taxon>
        <taxon>Phycicoccus</taxon>
    </lineage>
</organism>
<keyword evidence="3" id="KW-0804">Transcription</keyword>
<dbReference type="PANTHER" id="PTHR33164">
    <property type="entry name" value="TRANSCRIPTIONAL REGULATOR, MARR FAMILY"/>
    <property type="match status" value="1"/>
</dbReference>
<dbReference type="InterPro" id="IPR023187">
    <property type="entry name" value="Tscrpt_reg_MarR-type_CS"/>
</dbReference>
<evidence type="ECO:0000256" key="3">
    <source>
        <dbReference type="ARBA" id="ARBA00023163"/>
    </source>
</evidence>
<keyword evidence="2" id="KW-0238">DNA-binding</keyword>
<evidence type="ECO:0000313" key="5">
    <source>
        <dbReference type="EMBL" id="MBR7744554.1"/>
    </source>
</evidence>
<name>A0A941D9F5_9MICO</name>
<dbReference type="AlphaFoldDB" id="A0A941D9F5"/>
<evidence type="ECO:0000313" key="6">
    <source>
        <dbReference type="Proteomes" id="UP000677016"/>
    </source>
</evidence>
<dbReference type="RefSeq" id="WP_211604079.1">
    <property type="nucleotide sequence ID" value="NZ_JAGSNF010000021.1"/>
</dbReference>
<reference evidence="5" key="1">
    <citation type="submission" date="2021-04" db="EMBL/GenBank/DDBJ databases">
        <title>Phycicoccus avicenniae sp. nov., a novel endophytic actinomycetes isolated from branch of Avicennia mariana.</title>
        <authorList>
            <person name="Tuo L."/>
        </authorList>
    </citation>
    <scope>NUCLEOTIDE SEQUENCE</scope>
    <source>
        <strain evidence="5">BSK3Z-2</strain>
    </source>
</reference>
<feature type="domain" description="HTH marR-type" evidence="4">
    <location>
        <begin position="10"/>
        <end position="141"/>
    </location>
</feature>
<keyword evidence="1" id="KW-0805">Transcription regulation</keyword>
<dbReference type="SMART" id="SM00347">
    <property type="entry name" value="HTH_MARR"/>
    <property type="match status" value="1"/>
</dbReference>